<dbReference type="PROSITE" id="PS51160">
    <property type="entry name" value="ACYLPHOSPHATASE_3"/>
    <property type="match status" value="1"/>
</dbReference>
<proteinExistence type="inferred from homology"/>
<dbReference type="GO" id="GO:0003998">
    <property type="term" value="F:acylphosphatase activity"/>
    <property type="evidence" value="ECO:0007669"/>
    <property type="project" value="UniProtKB-EC"/>
</dbReference>
<accession>A0A1I4X7H3</accession>
<gene>
    <name evidence="8" type="ORF">SAMN05660284_00870</name>
</gene>
<reference evidence="9" key="1">
    <citation type="submission" date="2016-10" db="EMBL/GenBank/DDBJ databases">
        <authorList>
            <person name="Varghese N."/>
            <person name="Submissions S."/>
        </authorList>
    </citation>
    <scope>NUCLEOTIDE SEQUENCE [LARGE SCALE GENOMIC DNA]</scope>
    <source>
        <strain evidence="9">DSM 6150</strain>
    </source>
</reference>
<dbReference type="SUPFAM" id="SSF54975">
    <property type="entry name" value="Acylphosphatase/BLUF domain-like"/>
    <property type="match status" value="1"/>
</dbReference>
<sequence length="91" mass="10196">MIAKRIRIYGRVQGVGFRWSTCREARRLGVKGWVRNRDDGSVEIHAQGNAESIAALEAWATQGPPAARVDRMEATAMAIELFDNFMEYPNG</sequence>
<dbReference type="PROSITE" id="PS00150">
    <property type="entry name" value="ACYLPHOSPHATASE_1"/>
    <property type="match status" value="1"/>
</dbReference>
<dbReference type="EC" id="3.6.1.7" evidence="2 4"/>
<feature type="active site" evidence="4">
    <location>
        <position position="18"/>
    </location>
</feature>
<dbReference type="RefSeq" id="WP_091191849.1">
    <property type="nucleotide sequence ID" value="NZ_FOVE01000005.1"/>
</dbReference>
<keyword evidence="4 5" id="KW-0378">Hydrolase</keyword>
<name>A0A1I4X7H3_9NEIS</name>
<dbReference type="InterPro" id="IPR017968">
    <property type="entry name" value="Acylphosphatase_CS"/>
</dbReference>
<dbReference type="STRING" id="83765.SAMN05660284_00870"/>
<evidence type="ECO:0000259" key="7">
    <source>
        <dbReference type="PROSITE" id="PS51160"/>
    </source>
</evidence>
<feature type="domain" description="Acylphosphatase-like" evidence="7">
    <location>
        <begin position="3"/>
        <end position="89"/>
    </location>
</feature>
<dbReference type="OrthoDB" id="5295388at2"/>
<evidence type="ECO:0000256" key="2">
    <source>
        <dbReference type="ARBA" id="ARBA00012150"/>
    </source>
</evidence>
<dbReference type="Proteomes" id="UP000242869">
    <property type="component" value="Unassembled WGS sequence"/>
</dbReference>
<dbReference type="InterPro" id="IPR020456">
    <property type="entry name" value="Acylphosphatase"/>
</dbReference>
<feature type="active site" evidence="4">
    <location>
        <position position="36"/>
    </location>
</feature>
<dbReference type="EMBL" id="FOVE01000005">
    <property type="protein sequence ID" value="SFN21642.1"/>
    <property type="molecule type" value="Genomic_DNA"/>
</dbReference>
<comment type="catalytic activity">
    <reaction evidence="3 4 5">
        <text>an acyl phosphate + H2O = a carboxylate + phosphate + H(+)</text>
        <dbReference type="Rhea" id="RHEA:14965"/>
        <dbReference type="ChEBI" id="CHEBI:15377"/>
        <dbReference type="ChEBI" id="CHEBI:15378"/>
        <dbReference type="ChEBI" id="CHEBI:29067"/>
        <dbReference type="ChEBI" id="CHEBI:43474"/>
        <dbReference type="ChEBI" id="CHEBI:59918"/>
        <dbReference type="EC" id="3.6.1.7"/>
    </reaction>
</comment>
<protein>
    <recommendedName>
        <fullName evidence="2 4">Acylphosphatase</fullName>
        <ecNumber evidence="2 4">3.6.1.7</ecNumber>
    </recommendedName>
</protein>
<comment type="similarity">
    <text evidence="1 6">Belongs to the acylphosphatase family.</text>
</comment>
<evidence type="ECO:0000313" key="9">
    <source>
        <dbReference type="Proteomes" id="UP000242869"/>
    </source>
</evidence>
<evidence type="ECO:0000256" key="6">
    <source>
        <dbReference type="RuleBase" id="RU004168"/>
    </source>
</evidence>
<evidence type="ECO:0000256" key="4">
    <source>
        <dbReference type="PROSITE-ProRule" id="PRU00520"/>
    </source>
</evidence>
<dbReference type="Pfam" id="PF00708">
    <property type="entry name" value="Acylphosphatase"/>
    <property type="match status" value="1"/>
</dbReference>
<dbReference type="PROSITE" id="PS00151">
    <property type="entry name" value="ACYLPHOSPHATASE_2"/>
    <property type="match status" value="1"/>
</dbReference>
<dbReference type="Gene3D" id="3.30.70.100">
    <property type="match status" value="1"/>
</dbReference>
<evidence type="ECO:0000256" key="3">
    <source>
        <dbReference type="ARBA" id="ARBA00047645"/>
    </source>
</evidence>
<dbReference type="AlphaFoldDB" id="A0A1I4X7H3"/>
<keyword evidence="9" id="KW-1185">Reference proteome</keyword>
<evidence type="ECO:0000256" key="5">
    <source>
        <dbReference type="RuleBase" id="RU000553"/>
    </source>
</evidence>
<organism evidence="8 9">
    <name type="scientific">Formivibrio citricus</name>
    <dbReference type="NCBI Taxonomy" id="83765"/>
    <lineage>
        <taxon>Bacteria</taxon>
        <taxon>Pseudomonadati</taxon>
        <taxon>Pseudomonadota</taxon>
        <taxon>Betaproteobacteria</taxon>
        <taxon>Neisseriales</taxon>
        <taxon>Chitinibacteraceae</taxon>
        <taxon>Formivibrio</taxon>
    </lineage>
</organism>
<evidence type="ECO:0000256" key="1">
    <source>
        <dbReference type="ARBA" id="ARBA00005614"/>
    </source>
</evidence>
<dbReference type="PRINTS" id="PR00112">
    <property type="entry name" value="ACYLPHPHTASE"/>
</dbReference>
<dbReference type="PANTHER" id="PTHR47268">
    <property type="entry name" value="ACYLPHOSPHATASE"/>
    <property type="match status" value="1"/>
</dbReference>
<dbReference type="InterPro" id="IPR001792">
    <property type="entry name" value="Acylphosphatase-like_dom"/>
</dbReference>
<dbReference type="PANTHER" id="PTHR47268:SF4">
    <property type="entry name" value="ACYLPHOSPHATASE"/>
    <property type="match status" value="1"/>
</dbReference>
<dbReference type="InterPro" id="IPR036046">
    <property type="entry name" value="Acylphosphatase-like_dom_sf"/>
</dbReference>
<evidence type="ECO:0000313" key="8">
    <source>
        <dbReference type="EMBL" id="SFN21642.1"/>
    </source>
</evidence>